<protein>
    <submittedName>
        <fullName evidence="3">ABC-ATPase domain-containing protein</fullName>
    </submittedName>
</protein>
<dbReference type="PANTHER" id="PTHR38149:SF1">
    <property type="entry name" value="ATPASE"/>
    <property type="match status" value="1"/>
</dbReference>
<dbReference type="EMBL" id="JAROCA020000001">
    <property type="protein sequence ID" value="MDY0406341.1"/>
    <property type="molecule type" value="Genomic_DNA"/>
</dbReference>
<evidence type="ECO:0000259" key="2">
    <source>
        <dbReference type="Pfam" id="PF21117"/>
    </source>
</evidence>
<sequence>MPLKQDTTHFSTENASGSTSQAANVVEALEAGASTLLLDEDTCATNFMIRDMRMQQLVSKAQEPIIPFIENVGRLRDELGISTILVMGGSGDYFDICDHVIMMENFLPKDVTKAAKEIAVAYPQQRQRQEDEKLAFSSNRVFKQQSLKVFKGKRAKVQAKGLTTILMGQTNISFSETEQLVDLSQTRMIAQILLYMYQNNELGQQTLHDLLDEIETQMDAKGLASFTPHPHQHPGDLARPRRYEIAAVLNRMRTAKVEQK</sequence>
<dbReference type="Pfam" id="PF21117">
    <property type="entry name" value="MRB1590_C"/>
    <property type="match status" value="1"/>
</dbReference>
<accession>A0ABU5CJ19</accession>
<reference evidence="3 4" key="1">
    <citation type="submission" date="2023-10" db="EMBL/GenBank/DDBJ databases">
        <title>179-bfca-hs.</title>
        <authorList>
            <person name="Miliotis G."/>
            <person name="Sengupta P."/>
            <person name="Hameed A."/>
            <person name="Chuvochina M."/>
            <person name="Mcdonagh F."/>
            <person name="Simpson A.C."/>
            <person name="Singh N.K."/>
            <person name="Rekha P.D."/>
            <person name="Raman K."/>
            <person name="Hugenholtz P."/>
            <person name="Venkateswaran K."/>
        </authorList>
    </citation>
    <scope>NUCLEOTIDE SEQUENCE [LARGE SCALE GENOMIC DNA]</scope>
    <source>
        <strain evidence="3 4">179-BFC-A-HS</strain>
    </source>
</reference>
<dbReference type="PANTHER" id="PTHR38149">
    <property type="entry name" value="ATPASE"/>
    <property type="match status" value="1"/>
</dbReference>
<dbReference type="Pfam" id="PF09818">
    <property type="entry name" value="ABC_ATPase"/>
    <property type="match status" value="1"/>
</dbReference>
<name>A0ABU5CJ19_9BACI</name>
<feature type="domain" description="ATPase of the ABC class C-terminal" evidence="1">
    <location>
        <begin position="1"/>
        <end position="135"/>
    </location>
</feature>
<evidence type="ECO:0000259" key="1">
    <source>
        <dbReference type="Pfam" id="PF09818"/>
    </source>
</evidence>
<gene>
    <name evidence="3" type="ORF">P5G51_013945</name>
</gene>
<dbReference type="Proteomes" id="UP001228376">
    <property type="component" value="Unassembled WGS sequence"/>
</dbReference>
<keyword evidence="4" id="KW-1185">Reference proteome</keyword>
<organism evidence="3 4">
    <name type="scientific">Tigheibacillus jepli</name>
    <dbReference type="NCBI Taxonomy" id="3035914"/>
    <lineage>
        <taxon>Bacteria</taxon>
        <taxon>Bacillati</taxon>
        <taxon>Bacillota</taxon>
        <taxon>Bacilli</taxon>
        <taxon>Bacillales</taxon>
        <taxon>Bacillaceae</taxon>
        <taxon>Tigheibacillus</taxon>
    </lineage>
</organism>
<dbReference type="InterPro" id="IPR049069">
    <property type="entry name" value="MRB1590-like_C"/>
</dbReference>
<dbReference type="InterPro" id="IPR046834">
    <property type="entry name" value="ABC_ATPase_C"/>
</dbReference>
<evidence type="ECO:0000313" key="4">
    <source>
        <dbReference type="Proteomes" id="UP001228376"/>
    </source>
</evidence>
<feature type="domain" description="MRB1590-like C-terminal" evidence="2">
    <location>
        <begin position="156"/>
        <end position="257"/>
    </location>
</feature>
<evidence type="ECO:0000313" key="3">
    <source>
        <dbReference type="EMBL" id="MDY0406341.1"/>
    </source>
</evidence>
<proteinExistence type="predicted"/>
<dbReference type="InterPro" id="IPR019195">
    <property type="entry name" value="ABC_ATPase_put"/>
</dbReference>
<comment type="caution">
    <text evidence="3">The sequence shown here is derived from an EMBL/GenBank/DDBJ whole genome shotgun (WGS) entry which is preliminary data.</text>
</comment>